<dbReference type="STRING" id="1073574.GOARA_078_00180"/>
<dbReference type="PANTHER" id="PTHR30055">
    <property type="entry name" value="HTH-TYPE TRANSCRIPTIONAL REGULATOR RUTR"/>
    <property type="match status" value="1"/>
</dbReference>
<evidence type="ECO:0000259" key="6">
    <source>
        <dbReference type="PROSITE" id="PS50977"/>
    </source>
</evidence>
<keyword evidence="2 4" id="KW-0238">DNA-binding</keyword>
<gene>
    <name evidence="7" type="ORF">GOARA_078_00180</name>
</gene>
<dbReference type="InterPro" id="IPR001647">
    <property type="entry name" value="HTH_TetR"/>
</dbReference>
<dbReference type="InterPro" id="IPR041490">
    <property type="entry name" value="KstR2_TetR_C"/>
</dbReference>
<feature type="DNA-binding region" description="H-T-H motif" evidence="4">
    <location>
        <begin position="61"/>
        <end position="80"/>
    </location>
</feature>
<dbReference type="GO" id="GO:0000976">
    <property type="term" value="F:transcription cis-regulatory region binding"/>
    <property type="evidence" value="ECO:0007669"/>
    <property type="project" value="TreeGrafter"/>
</dbReference>
<sequence length="255" mass="27489">MTADDSAQVPPGVAEDATSATDQRAAPARRGRPSVRRDLVEREIKANAARLFAERGVAGTTLQDIADATGLTRQAVYHYVENKDVLFAELVSEVAEEPAQLLTAINAASESGPADRLRQMARSLAVHQMANPDRFRLLIRSEADLPAALADTYNTSRRRVLKELISVIDEGIHHGAFRSTNTRTAALGIVGMINWIAWWYKPGDDADAIAGDISEMALRSVVSDSESSGAPSVPRLIGSMRGELDQLERILGSGS</sequence>
<accession>G7H6U4</accession>
<protein>
    <submittedName>
        <fullName evidence="7">Putative TetR family transcriptional regulator</fullName>
    </submittedName>
</protein>
<comment type="caution">
    <text evidence="7">The sequence shown here is derived from an EMBL/GenBank/DDBJ whole genome shotgun (WGS) entry which is preliminary data.</text>
</comment>
<proteinExistence type="predicted"/>
<dbReference type="AlphaFoldDB" id="G7H6U4"/>
<dbReference type="SUPFAM" id="SSF48498">
    <property type="entry name" value="Tetracyclin repressor-like, C-terminal domain"/>
    <property type="match status" value="1"/>
</dbReference>
<dbReference type="SUPFAM" id="SSF46689">
    <property type="entry name" value="Homeodomain-like"/>
    <property type="match status" value="1"/>
</dbReference>
<dbReference type="Pfam" id="PF17932">
    <property type="entry name" value="TetR_C_24"/>
    <property type="match status" value="1"/>
</dbReference>
<dbReference type="Gene3D" id="1.10.10.60">
    <property type="entry name" value="Homeodomain-like"/>
    <property type="match status" value="1"/>
</dbReference>
<dbReference type="EMBL" id="BAEE01000078">
    <property type="protein sequence ID" value="GAB11569.1"/>
    <property type="molecule type" value="Genomic_DNA"/>
</dbReference>
<feature type="domain" description="HTH tetR-type" evidence="6">
    <location>
        <begin position="38"/>
        <end position="98"/>
    </location>
</feature>
<evidence type="ECO:0000313" key="7">
    <source>
        <dbReference type="EMBL" id="GAB11569.1"/>
    </source>
</evidence>
<dbReference type="GO" id="GO:0003700">
    <property type="term" value="F:DNA-binding transcription factor activity"/>
    <property type="evidence" value="ECO:0007669"/>
    <property type="project" value="TreeGrafter"/>
</dbReference>
<feature type="region of interest" description="Disordered" evidence="5">
    <location>
        <begin position="1"/>
        <end position="37"/>
    </location>
</feature>
<dbReference type="PRINTS" id="PR00455">
    <property type="entry name" value="HTHTETR"/>
</dbReference>
<keyword evidence="1" id="KW-0805">Transcription regulation</keyword>
<evidence type="ECO:0000256" key="1">
    <source>
        <dbReference type="ARBA" id="ARBA00023015"/>
    </source>
</evidence>
<dbReference type="InterPro" id="IPR036271">
    <property type="entry name" value="Tet_transcr_reg_TetR-rel_C_sf"/>
</dbReference>
<reference evidence="7 8" key="1">
    <citation type="submission" date="2011-11" db="EMBL/GenBank/DDBJ databases">
        <title>Whole genome shotgun sequence of Gordonia araii NBRC 100433.</title>
        <authorList>
            <person name="Yoshida Y."/>
            <person name="Hosoyama A."/>
            <person name="Tsuchikane K."/>
            <person name="Katsumata H."/>
            <person name="Yamazaki S."/>
            <person name="Fujita N."/>
        </authorList>
    </citation>
    <scope>NUCLEOTIDE SEQUENCE [LARGE SCALE GENOMIC DNA]</scope>
    <source>
        <strain evidence="7 8">NBRC 100433</strain>
    </source>
</reference>
<dbReference type="PANTHER" id="PTHR30055:SF234">
    <property type="entry name" value="HTH-TYPE TRANSCRIPTIONAL REGULATOR BETI"/>
    <property type="match status" value="1"/>
</dbReference>
<dbReference type="Gene3D" id="1.10.357.10">
    <property type="entry name" value="Tetracycline Repressor, domain 2"/>
    <property type="match status" value="1"/>
</dbReference>
<dbReference type="Proteomes" id="UP000035088">
    <property type="component" value="Unassembled WGS sequence"/>
</dbReference>
<organism evidence="7 8">
    <name type="scientific">Gordonia araii NBRC 100433</name>
    <dbReference type="NCBI Taxonomy" id="1073574"/>
    <lineage>
        <taxon>Bacteria</taxon>
        <taxon>Bacillati</taxon>
        <taxon>Actinomycetota</taxon>
        <taxon>Actinomycetes</taxon>
        <taxon>Mycobacteriales</taxon>
        <taxon>Gordoniaceae</taxon>
        <taxon>Gordonia</taxon>
    </lineage>
</organism>
<dbReference type="PROSITE" id="PS50977">
    <property type="entry name" value="HTH_TETR_2"/>
    <property type="match status" value="1"/>
</dbReference>
<evidence type="ECO:0000256" key="4">
    <source>
        <dbReference type="PROSITE-ProRule" id="PRU00335"/>
    </source>
</evidence>
<dbReference type="RefSeq" id="WP_007323644.1">
    <property type="nucleotide sequence ID" value="NZ_BAEE01000078.1"/>
</dbReference>
<dbReference type="OrthoDB" id="3190535at2"/>
<dbReference type="Pfam" id="PF00440">
    <property type="entry name" value="TetR_N"/>
    <property type="match status" value="1"/>
</dbReference>
<evidence type="ECO:0000256" key="2">
    <source>
        <dbReference type="ARBA" id="ARBA00023125"/>
    </source>
</evidence>
<evidence type="ECO:0000256" key="5">
    <source>
        <dbReference type="SAM" id="MobiDB-lite"/>
    </source>
</evidence>
<evidence type="ECO:0000313" key="8">
    <source>
        <dbReference type="Proteomes" id="UP000035088"/>
    </source>
</evidence>
<dbReference type="InterPro" id="IPR009057">
    <property type="entry name" value="Homeodomain-like_sf"/>
</dbReference>
<name>G7H6U4_9ACTN</name>
<dbReference type="InterPro" id="IPR050109">
    <property type="entry name" value="HTH-type_TetR-like_transc_reg"/>
</dbReference>
<keyword evidence="3" id="KW-0804">Transcription</keyword>
<keyword evidence="8" id="KW-1185">Reference proteome</keyword>
<evidence type="ECO:0000256" key="3">
    <source>
        <dbReference type="ARBA" id="ARBA00023163"/>
    </source>
</evidence>